<gene>
    <name evidence="1" type="ORF">COV02_01025</name>
</gene>
<evidence type="ECO:0000313" key="2">
    <source>
        <dbReference type="Proteomes" id="UP000230959"/>
    </source>
</evidence>
<reference evidence="2" key="1">
    <citation type="submission" date="2017-09" db="EMBL/GenBank/DDBJ databases">
        <title>Depth-based differentiation of microbial function through sediment-hosted aquifers and enrichment of novel symbionts in the deep terrestrial subsurface.</title>
        <authorList>
            <person name="Probst A.J."/>
            <person name="Ladd B."/>
            <person name="Jarett J.K."/>
            <person name="Geller-Mcgrath D.E."/>
            <person name="Sieber C.M.K."/>
            <person name="Emerson J.B."/>
            <person name="Anantharaman K."/>
            <person name="Thomas B.C."/>
            <person name="Malmstrom R."/>
            <person name="Stieglmeier M."/>
            <person name="Klingl A."/>
            <person name="Woyke T."/>
            <person name="Ryan C.M."/>
            <person name="Banfield J.F."/>
        </authorList>
    </citation>
    <scope>NUCLEOTIDE SEQUENCE [LARGE SCALE GENOMIC DNA]</scope>
</reference>
<accession>A0A2M8LAW9</accession>
<evidence type="ECO:0000313" key="1">
    <source>
        <dbReference type="EMBL" id="PJE73734.1"/>
    </source>
</evidence>
<name>A0A2M8LAW9_9BACT</name>
<organism evidence="1 2">
    <name type="scientific">Candidatus Terrybacteria bacterium CG10_big_fil_rev_8_21_14_0_10_41_10</name>
    <dbReference type="NCBI Taxonomy" id="1975026"/>
    <lineage>
        <taxon>Bacteria</taxon>
        <taxon>Candidatus Terryibacteriota</taxon>
    </lineage>
</organism>
<dbReference type="SUPFAM" id="SSF143011">
    <property type="entry name" value="RelE-like"/>
    <property type="match status" value="1"/>
</dbReference>
<dbReference type="InterPro" id="IPR035093">
    <property type="entry name" value="RelE/ParE_toxin_dom_sf"/>
</dbReference>
<dbReference type="Gene3D" id="3.30.2310.20">
    <property type="entry name" value="RelE-like"/>
    <property type="match status" value="1"/>
</dbReference>
<dbReference type="AlphaFoldDB" id="A0A2M8LAW9"/>
<dbReference type="Proteomes" id="UP000230959">
    <property type="component" value="Unassembled WGS sequence"/>
</dbReference>
<dbReference type="EMBL" id="PFER01000016">
    <property type="protein sequence ID" value="PJE73734.1"/>
    <property type="molecule type" value="Genomic_DNA"/>
</dbReference>
<protein>
    <recommendedName>
        <fullName evidence="3">Type II toxin-antitoxin system RelE/ParE family toxin</fullName>
    </recommendedName>
</protein>
<comment type="caution">
    <text evidence="1">The sequence shown here is derived from an EMBL/GenBank/DDBJ whole genome shotgun (WGS) entry which is preliminary data.</text>
</comment>
<evidence type="ECO:0008006" key="3">
    <source>
        <dbReference type="Google" id="ProtNLM"/>
    </source>
</evidence>
<sequence>MRWKLLLSRDADRFLIGNKTKINEEEIFDLIRKSLLKFKGESINVDIKKLKGEWEGFFRIRKGDLRVIIEFDFENLAALVEQIDWRGNAYK</sequence>
<proteinExistence type="predicted"/>